<dbReference type="PANTHER" id="PTHR14790">
    <property type="entry name" value="RECQ-MEDIATED GENOME INSTABILITY PROTEIN 1 RMI1"/>
    <property type="match status" value="1"/>
</dbReference>
<dbReference type="InterPro" id="IPR049363">
    <property type="entry name" value="RMI1_N"/>
</dbReference>
<dbReference type="InterPro" id="IPR042470">
    <property type="entry name" value="RMI1_N_C_sf"/>
</dbReference>
<accession>A0A0C3PIM2</accession>
<dbReference type="GO" id="GO:0000712">
    <property type="term" value="P:resolution of meiotic recombination intermediates"/>
    <property type="evidence" value="ECO:0007669"/>
    <property type="project" value="TreeGrafter"/>
</dbReference>
<dbReference type="Pfam" id="PF08585">
    <property type="entry name" value="RMI1_N_C"/>
    <property type="match status" value="1"/>
</dbReference>
<feature type="region of interest" description="Disordered" evidence="3">
    <location>
        <begin position="120"/>
        <end position="141"/>
    </location>
</feature>
<dbReference type="EMBL" id="KN840532">
    <property type="protein sequence ID" value="KIP05843.1"/>
    <property type="molecule type" value="Genomic_DNA"/>
</dbReference>
<evidence type="ECO:0000256" key="2">
    <source>
        <dbReference type="ARBA" id="ARBA00018987"/>
    </source>
</evidence>
<feature type="domain" description="RMI1 N-terminal" evidence="5">
    <location>
        <begin position="11"/>
        <end position="61"/>
    </location>
</feature>
<dbReference type="InterPro" id="IPR013894">
    <property type="entry name" value="RMI1_OB"/>
</dbReference>
<organism evidence="6 7">
    <name type="scientific">Phlebiopsis gigantea (strain 11061_1 CR5-6)</name>
    <name type="common">White-rot fungus</name>
    <name type="synonym">Peniophora gigantea</name>
    <dbReference type="NCBI Taxonomy" id="745531"/>
    <lineage>
        <taxon>Eukaryota</taxon>
        <taxon>Fungi</taxon>
        <taxon>Dikarya</taxon>
        <taxon>Basidiomycota</taxon>
        <taxon>Agaricomycotina</taxon>
        <taxon>Agaricomycetes</taxon>
        <taxon>Polyporales</taxon>
        <taxon>Phanerochaetaceae</taxon>
        <taxon>Phlebiopsis</taxon>
    </lineage>
</organism>
<dbReference type="Proteomes" id="UP000053257">
    <property type="component" value="Unassembled WGS sequence"/>
</dbReference>
<evidence type="ECO:0000259" key="5">
    <source>
        <dbReference type="Pfam" id="PF21000"/>
    </source>
</evidence>
<dbReference type="GO" id="GO:0000724">
    <property type="term" value="P:double-strand break repair via homologous recombination"/>
    <property type="evidence" value="ECO:0007669"/>
    <property type="project" value="TreeGrafter"/>
</dbReference>
<dbReference type="AlphaFoldDB" id="A0A0C3PIM2"/>
<sequence>MAPPPEVMKWLKRKYPKPAVDPDWLDGCYSWIESDLQLNPATELDAILQNVETQLLQSNLEGSMLPGTGLPLNIAELGNTKLQGPPILVEVVSMTDIGHSAFSLQNVRQVRMERADLAGLAGEEDENQDDGEEAGPVPKYPRSMLRLQLSDGTTVLEAIEYRKIPELELGVTPLGYK</sequence>
<evidence type="ECO:0000259" key="4">
    <source>
        <dbReference type="Pfam" id="PF08585"/>
    </source>
</evidence>
<gene>
    <name evidence="6" type="ORF">PHLGIDRAFT_60035</name>
</gene>
<protein>
    <recommendedName>
        <fullName evidence="2">RecQ-mediated genome instability protein 1</fullName>
    </recommendedName>
</protein>
<dbReference type="PANTHER" id="PTHR14790:SF15">
    <property type="entry name" value="RECQ-MEDIATED GENOME INSTABILITY PROTEIN 1"/>
    <property type="match status" value="1"/>
</dbReference>
<dbReference type="STRING" id="745531.A0A0C3PIM2"/>
<feature type="domain" description="RecQ mediated genome instability protein 1 OB-fold" evidence="4">
    <location>
        <begin position="70"/>
        <end position="177"/>
    </location>
</feature>
<dbReference type="GO" id="GO:0016604">
    <property type="term" value="C:nuclear body"/>
    <property type="evidence" value="ECO:0007669"/>
    <property type="project" value="TreeGrafter"/>
</dbReference>
<dbReference type="OrthoDB" id="341511at2759"/>
<keyword evidence="7" id="KW-1185">Reference proteome</keyword>
<evidence type="ECO:0000313" key="6">
    <source>
        <dbReference type="EMBL" id="KIP05843.1"/>
    </source>
</evidence>
<dbReference type="Gene3D" id="2.40.50.770">
    <property type="entry name" value="RecQ-mediated genome instability protein Rmi1, C-terminal domain"/>
    <property type="match status" value="1"/>
</dbReference>
<comment type="similarity">
    <text evidence="1">Belongs to the RMI1 family.</text>
</comment>
<dbReference type="HOGENOM" id="CLU_096565_1_0_1"/>
<feature type="non-terminal residue" evidence="6">
    <location>
        <position position="177"/>
    </location>
</feature>
<reference evidence="6 7" key="1">
    <citation type="journal article" date="2014" name="PLoS Genet.">
        <title>Analysis of the Phlebiopsis gigantea genome, transcriptome and secretome provides insight into its pioneer colonization strategies of wood.</title>
        <authorList>
            <person name="Hori C."/>
            <person name="Ishida T."/>
            <person name="Igarashi K."/>
            <person name="Samejima M."/>
            <person name="Suzuki H."/>
            <person name="Master E."/>
            <person name="Ferreira P."/>
            <person name="Ruiz-Duenas F.J."/>
            <person name="Held B."/>
            <person name="Canessa P."/>
            <person name="Larrondo L.F."/>
            <person name="Schmoll M."/>
            <person name="Druzhinina I.S."/>
            <person name="Kubicek C.P."/>
            <person name="Gaskell J.A."/>
            <person name="Kersten P."/>
            <person name="St John F."/>
            <person name="Glasner J."/>
            <person name="Sabat G."/>
            <person name="Splinter BonDurant S."/>
            <person name="Syed K."/>
            <person name="Yadav J."/>
            <person name="Mgbeahuruike A.C."/>
            <person name="Kovalchuk A."/>
            <person name="Asiegbu F.O."/>
            <person name="Lackner G."/>
            <person name="Hoffmeister D."/>
            <person name="Rencoret J."/>
            <person name="Gutierrez A."/>
            <person name="Sun H."/>
            <person name="Lindquist E."/>
            <person name="Barry K."/>
            <person name="Riley R."/>
            <person name="Grigoriev I.V."/>
            <person name="Henrissat B."/>
            <person name="Kues U."/>
            <person name="Berka R.M."/>
            <person name="Martinez A.T."/>
            <person name="Covert S.F."/>
            <person name="Blanchette R.A."/>
            <person name="Cullen D."/>
        </authorList>
    </citation>
    <scope>NUCLEOTIDE SEQUENCE [LARGE SCALE GENOMIC DNA]</scope>
    <source>
        <strain evidence="6 7">11061_1 CR5-6</strain>
    </source>
</reference>
<evidence type="ECO:0000256" key="1">
    <source>
        <dbReference type="ARBA" id="ARBA00006395"/>
    </source>
</evidence>
<evidence type="ECO:0000256" key="3">
    <source>
        <dbReference type="SAM" id="MobiDB-lite"/>
    </source>
</evidence>
<dbReference type="GO" id="GO:0031422">
    <property type="term" value="C:RecQ family helicase-topoisomerase III complex"/>
    <property type="evidence" value="ECO:0007669"/>
    <property type="project" value="TreeGrafter"/>
</dbReference>
<evidence type="ECO:0000313" key="7">
    <source>
        <dbReference type="Proteomes" id="UP000053257"/>
    </source>
</evidence>
<feature type="compositionally biased region" description="Acidic residues" evidence="3">
    <location>
        <begin position="122"/>
        <end position="133"/>
    </location>
</feature>
<name>A0A0C3PIM2_PHLG1</name>
<dbReference type="SMART" id="SM01161">
    <property type="entry name" value="DUF1767"/>
    <property type="match status" value="1"/>
</dbReference>
<dbReference type="Pfam" id="PF21000">
    <property type="entry name" value="RMI1_N_N"/>
    <property type="match status" value="1"/>
</dbReference>
<proteinExistence type="inferred from homology"/>